<organism evidence="3 4">
    <name type="scientific">Gossypium lobatum</name>
    <dbReference type="NCBI Taxonomy" id="34289"/>
    <lineage>
        <taxon>Eukaryota</taxon>
        <taxon>Viridiplantae</taxon>
        <taxon>Streptophyta</taxon>
        <taxon>Embryophyta</taxon>
        <taxon>Tracheophyta</taxon>
        <taxon>Spermatophyta</taxon>
        <taxon>Magnoliopsida</taxon>
        <taxon>eudicotyledons</taxon>
        <taxon>Gunneridae</taxon>
        <taxon>Pentapetalae</taxon>
        <taxon>rosids</taxon>
        <taxon>malvids</taxon>
        <taxon>Malvales</taxon>
        <taxon>Malvaceae</taxon>
        <taxon>Malvoideae</taxon>
        <taxon>Gossypium</taxon>
    </lineage>
</organism>
<sequence>MDLENDYSLVRFSEEDDYNKVLTNGPWLIFSQYLTIRPWTPNFSTTQDEVGIQVGRFVRIAICIDLRKPLISKFRINGHLERVEYKSLPHVCFKCCLYGHGSDLCQKGCAYLPMKDDPVNMAMPEKLSSQDINRQVKEKDYGLWMLVECRQWCTGRSFGVKVNDIQGRQNGGSRFESLGGNQGGSEEVGLNMESEPAIGKEISNGKEFSNGTYKGENPKISPA</sequence>
<dbReference type="EMBL" id="JABEZX010000004">
    <property type="protein sequence ID" value="MBA0553742.1"/>
    <property type="molecule type" value="Genomic_DNA"/>
</dbReference>
<dbReference type="PANTHER" id="PTHR31286:SF99">
    <property type="entry name" value="DUF4283 DOMAIN-CONTAINING PROTEIN"/>
    <property type="match status" value="1"/>
</dbReference>
<evidence type="ECO:0000259" key="2">
    <source>
        <dbReference type="Pfam" id="PF14111"/>
    </source>
</evidence>
<gene>
    <name evidence="3" type="ORF">Golob_012893</name>
</gene>
<proteinExistence type="predicted"/>
<feature type="region of interest" description="Disordered" evidence="1">
    <location>
        <begin position="200"/>
        <end position="223"/>
    </location>
</feature>
<comment type="caution">
    <text evidence="3">The sequence shown here is derived from an EMBL/GenBank/DDBJ whole genome shotgun (WGS) entry which is preliminary data.</text>
</comment>
<reference evidence="3 4" key="1">
    <citation type="journal article" date="2019" name="Genome Biol. Evol.">
        <title>Insights into the evolution of the New World diploid cottons (Gossypium, subgenus Houzingenia) based on genome sequencing.</title>
        <authorList>
            <person name="Grover C.E."/>
            <person name="Arick M.A. 2nd"/>
            <person name="Thrash A."/>
            <person name="Conover J.L."/>
            <person name="Sanders W.S."/>
            <person name="Peterson D.G."/>
            <person name="Frelichowski J.E."/>
            <person name="Scheffler J.A."/>
            <person name="Scheffler B.E."/>
            <person name="Wendel J.F."/>
        </authorList>
    </citation>
    <scope>NUCLEOTIDE SEQUENCE [LARGE SCALE GENOMIC DNA]</scope>
    <source>
        <strain evidence="3">157</strain>
        <tissue evidence="3">Leaf</tissue>
    </source>
</reference>
<dbReference type="PANTHER" id="PTHR31286">
    <property type="entry name" value="GLYCINE-RICH CELL WALL STRUCTURAL PROTEIN 1.8-LIKE"/>
    <property type="match status" value="1"/>
</dbReference>
<dbReference type="Pfam" id="PF14111">
    <property type="entry name" value="DUF4283"/>
    <property type="match status" value="1"/>
</dbReference>
<keyword evidence="4" id="KW-1185">Reference proteome</keyword>
<dbReference type="InterPro" id="IPR040256">
    <property type="entry name" value="At4g02000-like"/>
</dbReference>
<protein>
    <recommendedName>
        <fullName evidence="2">DUF4283 domain-containing protein</fullName>
    </recommendedName>
</protein>
<name>A0A7J8LN43_9ROSI</name>
<dbReference type="Proteomes" id="UP000593572">
    <property type="component" value="Unassembled WGS sequence"/>
</dbReference>
<dbReference type="InterPro" id="IPR025558">
    <property type="entry name" value="DUF4283"/>
</dbReference>
<evidence type="ECO:0000313" key="3">
    <source>
        <dbReference type="EMBL" id="MBA0553742.1"/>
    </source>
</evidence>
<accession>A0A7J8LN43</accession>
<evidence type="ECO:0000313" key="4">
    <source>
        <dbReference type="Proteomes" id="UP000593572"/>
    </source>
</evidence>
<evidence type="ECO:0000256" key="1">
    <source>
        <dbReference type="SAM" id="MobiDB-lite"/>
    </source>
</evidence>
<feature type="domain" description="DUF4283" evidence="2">
    <location>
        <begin position="2"/>
        <end position="47"/>
    </location>
</feature>
<dbReference type="AlphaFoldDB" id="A0A7J8LN43"/>